<dbReference type="Gene3D" id="1.20.120.450">
    <property type="entry name" value="dinb family like domain"/>
    <property type="match status" value="1"/>
</dbReference>
<keyword evidence="2" id="KW-0408">Iron</keyword>
<dbReference type="Proteomes" id="UP001162834">
    <property type="component" value="Chromosome"/>
</dbReference>
<dbReference type="EMBL" id="CP087164">
    <property type="protein sequence ID" value="UGS34965.1"/>
    <property type="molecule type" value="Genomic_DNA"/>
</dbReference>
<dbReference type="InterPro" id="IPR016187">
    <property type="entry name" value="CTDL_fold"/>
</dbReference>
<dbReference type="EC" id="1.14.99.50" evidence="6"/>
<name>A0A9E7BZ53_9ACTN</name>
<accession>A0A9E7BZ53</accession>
<proteinExistence type="predicted"/>
<keyword evidence="7" id="KW-1185">Reference proteome</keyword>
<evidence type="ECO:0000256" key="3">
    <source>
        <dbReference type="ARBA" id="ARBA00037882"/>
    </source>
</evidence>
<dbReference type="InterPro" id="IPR051043">
    <property type="entry name" value="Sulfatase_Mod_Factor_Kinase"/>
</dbReference>
<comment type="pathway">
    <text evidence="3">Amino-acid biosynthesis; ergothioneine biosynthesis.</text>
</comment>
<gene>
    <name evidence="6" type="primary">egtB</name>
    <name evidence="6" type="ORF">DSM104329_01349</name>
</gene>
<sequence length="397" mass="44308">MARRRHDAEAARPALYVVGVAQILDGRAGMREALDGARARTLGLVAHLSDEDLERVVDPIMSPIAWDLGHIAAYEDLWIAHRLGGLDMLRPDLAALYDAFETPRAVRGDLEFLRGAELLAYLEAVRARTVAVTARDGATDLHELVLRHELQHTETMLQTMVLGGLPLPDGCGVPAPVAGRDDDWIALPAAEFLMGAGPDGFAYDNERPRHLVSLAAFRIARRPVTNATWLTFTEGGGYERRPWWSHEAWMWKEEYDIGDCPEGVRTGDPDAPVVHVSWFEADAFARWAGARLPTEAEWERAATWDLDPMDGPGQVWEWTASAFLAYPGFRAYPYREYSEPFFGDRYRVLRGGSCATHPRVAGPTFRNWDLPQRRQLFAGLRLATDHEPTNPTSGRTG</sequence>
<keyword evidence="1 6" id="KW-0560">Oxidoreductase</keyword>
<evidence type="ECO:0000259" key="5">
    <source>
        <dbReference type="Pfam" id="PF12867"/>
    </source>
</evidence>
<reference evidence="6" key="1">
    <citation type="journal article" date="2022" name="Int. J. Syst. Evol. Microbiol.">
        <title>Pseudomonas aegrilactucae sp. nov. and Pseudomonas morbosilactucae sp. nov., pathogens causing bacterial rot of lettuce in Japan.</title>
        <authorList>
            <person name="Sawada H."/>
            <person name="Fujikawa T."/>
            <person name="Satou M."/>
        </authorList>
    </citation>
    <scope>NUCLEOTIDE SEQUENCE</scope>
    <source>
        <strain evidence="6">0166_1</strain>
    </source>
</reference>
<dbReference type="AlphaFoldDB" id="A0A9E7BZ53"/>
<dbReference type="InterPro" id="IPR024775">
    <property type="entry name" value="DinB-like"/>
</dbReference>
<evidence type="ECO:0000313" key="6">
    <source>
        <dbReference type="EMBL" id="UGS34965.1"/>
    </source>
</evidence>
<dbReference type="SUPFAM" id="SSF56436">
    <property type="entry name" value="C-type lectin-like"/>
    <property type="match status" value="1"/>
</dbReference>
<dbReference type="Pfam" id="PF03781">
    <property type="entry name" value="FGE-sulfatase"/>
    <property type="match status" value="2"/>
</dbReference>
<dbReference type="PANTHER" id="PTHR23150:SF36">
    <property type="entry name" value="HERCYNINE OXYGENASE"/>
    <property type="match status" value="1"/>
</dbReference>
<feature type="domain" description="DinB-like" evidence="5">
    <location>
        <begin position="33"/>
        <end position="148"/>
    </location>
</feature>
<dbReference type="Pfam" id="PF12867">
    <property type="entry name" value="DinB_2"/>
    <property type="match status" value="1"/>
</dbReference>
<evidence type="ECO:0000256" key="1">
    <source>
        <dbReference type="ARBA" id="ARBA00023002"/>
    </source>
</evidence>
<dbReference type="PANTHER" id="PTHR23150">
    <property type="entry name" value="SULFATASE MODIFYING FACTOR 1, 2"/>
    <property type="match status" value="1"/>
</dbReference>
<feature type="domain" description="Sulfatase-modifying factor enzyme-like" evidence="4">
    <location>
        <begin position="182"/>
        <end position="307"/>
    </location>
</feature>
<dbReference type="Gene3D" id="3.90.1580.10">
    <property type="entry name" value="paralog of FGE (formylglycine-generating enzyme)"/>
    <property type="match status" value="2"/>
</dbReference>
<evidence type="ECO:0000313" key="7">
    <source>
        <dbReference type="Proteomes" id="UP001162834"/>
    </source>
</evidence>
<dbReference type="InterPro" id="IPR042095">
    <property type="entry name" value="SUMF_sf"/>
</dbReference>
<protein>
    <submittedName>
        <fullName evidence="6">Hercynine oxygenase</fullName>
        <ecNumber evidence="6">1.14.99.50</ecNumber>
    </submittedName>
</protein>
<evidence type="ECO:0000259" key="4">
    <source>
        <dbReference type="Pfam" id="PF03781"/>
    </source>
</evidence>
<dbReference type="SUPFAM" id="SSF109854">
    <property type="entry name" value="DinB/YfiT-like putative metalloenzymes"/>
    <property type="match status" value="1"/>
</dbReference>
<organism evidence="6 7">
    <name type="scientific">Capillimicrobium parvum</name>
    <dbReference type="NCBI Taxonomy" id="2884022"/>
    <lineage>
        <taxon>Bacteria</taxon>
        <taxon>Bacillati</taxon>
        <taxon>Actinomycetota</taxon>
        <taxon>Thermoleophilia</taxon>
        <taxon>Solirubrobacterales</taxon>
        <taxon>Capillimicrobiaceae</taxon>
        <taxon>Capillimicrobium</taxon>
    </lineage>
</organism>
<feature type="domain" description="Sulfatase-modifying factor enzyme-like" evidence="4">
    <location>
        <begin position="311"/>
        <end position="383"/>
    </location>
</feature>
<dbReference type="InterPro" id="IPR034660">
    <property type="entry name" value="DinB/YfiT-like"/>
</dbReference>
<dbReference type="InterPro" id="IPR005532">
    <property type="entry name" value="SUMF_dom"/>
</dbReference>
<dbReference type="KEGG" id="sbae:DSM104329_01349"/>
<dbReference type="GO" id="GO:0044875">
    <property type="term" value="F:gamma-glutamyl hercynylcysteine sulfoxide synthase activity"/>
    <property type="evidence" value="ECO:0007669"/>
    <property type="project" value="UniProtKB-EC"/>
</dbReference>
<evidence type="ECO:0000256" key="2">
    <source>
        <dbReference type="ARBA" id="ARBA00023004"/>
    </source>
</evidence>